<comment type="caution">
    <text evidence="3">The sequence shown here is derived from an EMBL/GenBank/DDBJ whole genome shotgun (WGS) entry which is preliminary data.</text>
</comment>
<gene>
    <name evidence="3" type="ORF">SM436_29600</name>
</gene>
<evidence type="ECO:0000313" key="3">
    <source>
        <dbReference type="EMBL" id="MFA1557859.1"/>
    </source>
</evidence>
<protein>
    <submittedName>
        <fullName evidence="3">DUF397 domain-containing protein</fullName>
    </submittedName>
</protein>
<organism evidence="3 4">
    <name type="scientific">Actinomadura chokoriensis</name>
    <dbReference type="NCBI Taxonomy" id="454156"/>
    <lineage>
        <taxon>Bacteria</taxon>
        <taxon>Bacillati</taxon>
        <taxon>Actinomycetota</taxon>
        <taxon>Actinomycetes</taxon>
        <taxon>Streptosporangiales</taxon>
        <taxon>Thermomonosporaceae</taxon>
        <taxon>Actinomadura</taxon>
    </lineage>
</organism>
<feature type="region of interest" description="Disordered" evidence="1">
    <location>
        <begin position="1"/>
        <end position="22"/>
    </location>
</feature>
<evidence type="ECO:0000256" key="1">
    <source>
        <dbReference type="SAM" id="MobiDB-lite"/>
    </source>
</evidence>
<proteinExistence type="predicted"/>
<dbReference type="Pfam" id="PF04149">
    <property type="entry name" value="DUF397"/>
    <property type="match status" value="1"/>
</dbReference>
<keyword evidence="4" id="KW-1185">Reference proteome</keyword>
<sequence length="69" mass="7154">MKKTINFSSAHWRKSSHSGGASGQCVEVAQACGLIGIRDSKDPDTGHLTIEQGAFAGLVARAKAGTLDL</sequence>
<evidence type="ECO:0000259" key="2">
    <source>
        <dbReference type="Pfam" id="PF04149"/>
    </source>
</evidence>
<dbReference type="Proteomes" id="UP001569904">
    <property type="component" value="Unassembled WGS sequence"/>
</dbReference>
<reference evidence="3 4" key="1">
    <citation type="submission" date="2023-11" db="EMBL/GenBank/DDBJ databases">
        <title>Actinomadura monticuli sp. nov., isolated from volcanic ash.</title>
        <authorList>
            <person name="Lee S.D."/>
            <person name="Yang H."/>
            <person name="Kim I.S."/>
        </authorList>
    </citation>
    <scope>NUCLEOTIDE SEQUENCE [LARGE SCALE GENOMIC DNA]</scope>
    <source>
        <strain evidence="3 4">DSM 45346</strain>
    </source>
</reference>
<evidence type="ECO:0000313" key="4">
    <source>
        <dbReference type="Proteomes" id="UP001569904"/>
    </source>
</evidence>
<dbReference type="InterPro" id="IPR007278">
    <property type="entry name" value="DUF397"/>
</dbReference>
<feature type="domain" description="DUF397" evidence="2">
    <location>
        <begin position="10"/>
        <end position="63"/>
    </location>
</feature>
<name>A0ABV4R4S4_9ACTN</name>
<accession>A0ABV4R4S4</accession>
<dbReference type="RefSeq" id="WP_371944675.1">
    <property type="nucleotide sequence ID" value="NZ_JAXCEH010000025.1"/>
</dbReference>
<dbReference type="EMBL" id="JAXCEH010000025">
    <property type="protein sequence ID" value="MFA1557859.1"/>
    <property type="molecule type" value="Genomic_DNA"/>
</dbReference>